<evidence type="ECO:0000313" key="4">
    <source>
        <dbReference type="EMBL" id="MYM20802.1"/>
    </source>
</evidence>
<comment type="similarity">
    <text evidence="1">Belongs to the DHPS family.</text>
</comment>
<dbReference type="GO" id="GO:0005829">
    <property type="term" value="C:cytosol"/>
    <property type="evidence" value="ECO:0007669"/>
    <property type="project" value="TreeGrafter"/>
</dbReference>
<keyword evidence="5" id="KW-1185">Reference proteome</keyword>
<dbReference type="PANTHER" id="PTHR20941">
    <property type="entry name" value="FOLATE SYNTHESIS PROTEINS"/>
    <property type="match status" value="1"/>
</dbReference>
<dbReference type="RefSeq" id="WP_160954214.1">
    <property type="nucleotide sequence ID" value="NZ_WWEQ01000079.1"/>
</dbReference>
<evidence type="ECO:0000256" key="1">
    <source>
        <dbReference type="ARBA" id="ARBA00009503"/>
    </source>
</evidence>
<dbReference type="EMBL" id="WWEQ01000079">
    <property type="protein sequence ID" value="MYM20802.1"/>
    <property type="molecule type" value="Genomic_DNA"/>
</dbReference>
<dbReference type="InterPro" id="IPR045031">
    <property type="entry name" value="DHP_synth-like"/>
</dbReference>
<feature type="region of interest" description="Disordered" evidence="2">
    <location>
        <begin position="1"/>
        <end position="27"/>
    </location>
</feature>
<keyword evidence="4" id="KW-0808">Transferase</keyword>
<dbReference type="Gene3D" id="3.20.20.20">
    <property type="entry name" value="Dihydropteroate synthase-like"/>
    <property type="match status" value="1"/>
</dbReference>
<dbReference type="NCBIfam" id="TIGR01496">
    <property type="entry name" value="DHPS"/>
    <property type="match status" value="1"/>
</dbReference>
<feature type="domain" description="Pterin-binding" evidence="3">
    <location>
        <begin position="44"/>
        <end position="300"/>
    </location>
</feature>
<name>A0A6N9HB54_9MICO</name>
<dbReference type="PROSITE" id="PS50972">
    <property type="entry name" value="PTERIN_BINDING"/>
    <property type="match status" value="1"/>
</dbReference>
<dbReference type="PANTHER" id="PTHR20941:SF8">
    <property type="entry name" value="INACTIVE DIHYDROPTEROATE SYNTHASE 2"/>
    <property type="match status" value="1"/>
</dbReference>
<reference evidence="4 5" key="1">
    <citation type="submission" date="2020-01" db="EMBL/GenBank/DDBJ databases">
        <authorList>
            <person name="Deng T."/>
        </authorList>
    </citation>
    <scope>NUCLEOTIDE SEQUENCE [LARGE SCALE GENOMIC DNA]</scope>
    <source>
        <strain evidence="4 5">5221</strain>
    </source>
</reference>
<dbReference type="InterPro" id="IPR000489">
    <property type="entry name" value="Pterin-binding_dom"/>
</dbReference>
<gene>
    <name evidence="4" type="primary">folP</name>
    <name evidence="4" type="ORF">GSY69_12730</name>
</gene>
<dbReference type="InterPro" id="IPR006390">
    <property type="entry name" value="DHP_synth_dom"/>
</dbReference>
<proteinExistence type="inferred from homology"/>
<comment type="caution">
    <text evidence="4">The sequence shown here is derived from an EMBL/GenBank/DDBJ whole genome shotgun (WGS) entry which is preliminary data.</text>
</comment>
<evidence type="ECO:0000313" key="5">
    <source>
        <dbReference type="Proteomes" id="UP000469215"/>
    </source>
</evidence>
<dbReference type="Proteomes" id="UP000469215">
    <property type="component" value="Unassembled WGS sequence"/>
</dbReference>
<evidence type="ECO:0000259" key="3">
    <source>
        <dbReference type="PROSITE" id="PS50972"/>
    </source>
</evidence>
<dbReference type="InterPro" id="IPR011005">
    <property type="entry name" value="Dihydropteroate_synth-like_sf"/>
</dbReference>
<dbReference type="GO" id="GO:0004156">
    <property type="term" value="F:dihydropteroate synthase activity"/>
    <property type="evidence" value="ECO:0007669"/>
    <property type="project" value="UniProtKB-EC"/>
</dbReference>
<evidence type="ECO:0000256" key="2">
    <source>
        <dbReference type="SAM" id="MobiDB-lite"/>
    </source>
</evidence>
<dbReference type="SUPFAM" id="SSF51717">
    <property type="entry name" value="Dihydropteroate synthetase-like"/>
    <property type="match status" value="1"/>
</dbReference>
<dbReference type="Pfam" id="PF00809">
    <property type="entry name" value="Pterin_bind"/>
    <property type="match status" value="1"/>
</dbReference>
<dbReference type="GO" id="GO:0009396">
    <property type="term" value="P:folic acid-containing compound biosynthetic process"/>
    <property type="evidence" value="ECO:0007669"/>
    <property type="project" value="InterPro"/>
</dbReference>
<sequence length="319" mass="32217">MRQGSQAGSDAPAGGEGAGQPAGPEPGARAVFELGAVRAGPLRPVVMAVVNRSADSFYASSATAAEAVAACARAAREGAGIVDIGGVRAGRGPAVSAAEEIDRVCPVVEAVAAELPDLVISVDTYRHEVAEAAARAGARLLNDTWAGHDPRVAQVAGAHGIGLVCSHTGGLEPRTDAHRNRYGLCAADLLDDVEEGLAGLVAAARAAGVAPGRILIDPTPDFGKNTYQSLEVMRALPRLCAGELPVLLAISRKDFIGEAAGVADPADRLPATIAATALAIDAGVAVIRTHDAAATVQAIDTVLAVRGIRPPRTAVRGLV</sequence>
<protein>
    <submittedName>
        <fullName evidence="4">Dihydropteroate synthase</fullName>
        <ecNumber evidence="4">2.5.1.15</ecNumber>
    </submittedName>
</protein>
<dbReference type="EC" id="2.5.1.15" evidence="4"/>
<dbReference type="AlphaFoldDB" id="A0A6N9HB54"/>
<organism evidence="4 5">
    <name type="scientific">Brevibacterium rongguiense</name>
    <dbReference type="NCBI Taxonomy" id="2695267"/>
    <lineage>
        <taxon>Bacteria</taxon>
        <taxon>Bacillati</taxon>
        <taxon>Actinomycetota</taxon>
        <taxon>Actinomycetes</taxon>
        <taxon>Micrococcales</taxon>
        <taxon>Brevibacteriaceae</taxon>
        <taxon>Brevibacterium</taxon>
    </lineage>
</organism>
<accession>A0A6N9HB54</accession>